<reference evidence="6" key="1">
    <citation type="submission" date="2019-05" db="EMBL/GenBank/DDBJ databases">
        <title>Isolation, diversity and antifungal activity of Actinobacteria from wheat.</title>
        <authorList>
            <person name="Yu B."/>
        </authorList>
    </citation>
    <scope>NUCLEOTIDE SEQUENCE [LARGE SCALE GENOMIC DNA]</scope>
    <source>
        <strain evidence="6">NEAU-HEGS1-5</strain>
    </source>
</reference>
<keyword evidence="7" id="KW-1185">Reference proteome</keyword>
<dbReference type="Pfam" id="PF08461">
    <property type="entry name" value="WHD_RNase_R"/>
    <property type="match status" value="1"/>
</dbReference>
<accession>A0A5R8Z6D1</accession>
<gene>
    <name evidence="6" type="ORF">FED44_12400</name>
</gene>
<protein>
    <submittedName>
        <fullName evidence="6">FCD domain-containing protein</fullName>
    </submittedName>
</protein>
<evidence type="ECO:0000256" key="1">
    <source>
        <dbReference type="ARBA" id="ARBA00023015"/>
    </source>
</evidence>
<keyword evidence="3" id="KW-0804">Transcription</keyword>
<comment type="caution">
    <text evidence="6">The sequence shown here is derived from an EMBL/GenBank/DDBJ whole genome shotgun (WGS) entry which is preliminary data.</text>
</comment>
<dbReference type="InterPro" id="IPR008920">
    <property type="entry name" value="TF_FadR/GntR_C"/>
</dbReference>
<dbReference type="AlphaFoldDB" id="A0A5R8Z6D1"/>
<dbReference type="InterPro" id="IPR011711">
    <property type="entry name" value="GntR_C"/>
</dbReference>
<keyword evidence="2" id="KW-0238">DNA-binding</keyword>
<dbReference type="PANTHER" id="PTHR43537">
    <property type="entry name" value="TRANSCRIPTIONAL REGULATOR, GNTR FAMILY"/>
    <property type="match status" value="1"/>
</dbReference>
<proteinExistence type="predicted"/>
<evidence type="ECO:0000256" key="3">
    <source>
        <dbReference type="ARBA" id="ARBA00023163"/>
    </source>
</evidence>
<dbReference type="GO" id="GO:0003677">
    <property type="term" value="F:DNA binding"/>
    <property type="evidence" value="ECO:0007669"/>
    <property type="project" value="UniProtKB-KW"/>
</dbReference>
<evidence type="ECO:0000256" key="4">
    <source>
        <dbReference type="SAM" id="MobiDB-lite"/>
    </source>
</evidence>
<dbReference type="SUPFAM" id="SSF46785">
    <property type="entry name" value="Winged helix' DNA-binding domain"/>
    <property type="match status" value="1"/>
</dbReference>
<dbReference type="InterPro" id="IPR036390">
    <property type="entry name" value="WH_DNA-bd_sf"/>
</dbReference>
<sequence>MGSFEDGEARKVARRARPSASDVPAVNGAAPELNPEEERLLGIVWRADGPVGARLAGRQLRESGLEISEATVSRIFKRLDDFGLTMPSGRKGRTLTEHGRRCAEAMSARQRHEKEFTRAFDIRTVEQLLDLLHARRGVEREIAGRAAAKATDDDVAGLEEILRRHEMSLDDDEHARQIGMNFHRTIARIAGSDLLGALAGAVLNESLLPLEKVLDVITGGHGTVSQSVPEHAEIVSAIRRRDPAAAAEAMARHLTRLIDEVTDFSRSDQVRIFDRLLMFSRQS</sequence>
<evidence type="ECO:0000313" key="6">
    <source>
        <dbReference type="EMBL" id="TLP60687.1"/>
    </source>
</evidence>
<dbReference type="InterPro" id="IPR013668">
    <property type="entry name" value="RNase_R_HTH_12"/>
</dbReference>
<dbReference type="OrthoDB" id="3677297at2"/>
<dbReference type="SUPFAM" id="SSF48008">
    <property type="entry name" value="GntR ligand-binding domain-like"/>
    <property type="match status" value="1"/>
</dbReference>
<dbReference type="InterPro" id="IPR036388">
    <property type="entry name" value="WH-like_DNA-bd_sf"/>
</dbReference>
<dbReference type="Pfam" id="PF07729">
    <property type="entry name" value="FCD"/>
    <property type="match status" value="1"/>
</dbReference>
<name>A0A5R8Z6D1_9ACTN</name>
<feature type="region of interest" description="Disordered" evidence="4">
    <location>
        <begin position="1"/>
        <end position="31"/>
    </location>
</feature>
<organism evidence="6 7">
    <name type="scientific">Microbispora triticiradicis</name>
    <dbReference type="NCBI Taxonomy" id="2200763"/>
    <lineage>
        <taxon>Bacteria</taxon>
        <taxon>Bacillati</taxon>
        <taxon>Actinomycetota</taxon>
        <taxon>Actinomycetes</taxon>
        <taxon>Streptosporangiales</taxon>
        <taxon>Streptosporangiaceae</taxon>
        <taxon>Microbispora</taxon>
    </lineage>
</organism>
<dbReference type="EMBL" id="VANP01000004">
    <property type="protein sequence ID" value="TLP60687.1"/>
    <property type="molecule type" value="Genomic_DNA"/>
</dbReference>
<dbReference type="SMART" id="SM00895">
    <property type="entry name" value="FCD"/>
    <property type="match status" value="1"/>
</dbReference>
<evidence type="ECO:0000256" key="2">
    <source>
        <dbReference type="ARBA" id="ARBA00023125"/>
    </source>
</evidence>
<feature type="domain" description="GntR C-terminal" evidence="5">
    <location>
        <begin position="130"/>
        <end position="256"/>
    </location>
</feature>
<evidence type="ECO:0000313" key="7">
    <source>
        <dbReference type="Proteomes" id="UP000309033"/>
    </source>
</evidence>
<keyword evidence="1" id="KW-0805">Transcription regulation</keyword>
<dbReference type="Gene3D" id="1.10.10.10">
    <property type="entry name" value="Winged helix-like DNA-binding domain superfamily/Winged helix DNA-binding domain"/>
    <property type="match status" value="1"/>
</dbReference>
<dbReference type="Proteomes" id="UP000309033">
    <property type="component" value="Unassembled WGS sequence"/>
</dbReference>
<dbReference type="Gene3D" id="1.20.120.530">
    <property type="entry name" value="GntR ligand-binding domain-like"/>
    <property type="match status" value="1"/>
</dbReference>
<evidence type="ECO:0000259" key="5">
    <source>
        <dbReference type="SMART" id="SM00895"/>
    </source>
</evidence>
<dbReference type="PANTHER" id="PTHR43537:SF5">
    <property type="entry name" value="UXU OPERON TRANSCRIPTIONAL REGULATOR"/>
    <property type="match status" value="1"/>
</dbReference>